<evidence type="ECO:0000313" key="6">
    <source>
        <dbReference type="Proteomes" id="UP000238358"/>
    </source>
</evidence>
<organism evidence="5 6">
    <name type="scientific">Megasphaera elsdenii</name>
    <dbReference type="NCBI Taxonomy" id="907"/>
    <lineage>
        <taxon>Bacteria</taxon>
        <taxon>Bacillati</taxon>
        <taxon>Bacillota</taxon>
        <taxon>Negativicutes</taxon>
        <taxon>Veillonellales</taxon>
        <taxon>Veillonellaceae</taxon>
        <taxon>Megasphaera</taxon>
    </lineage>
</organism>
<dbReference type="InterPro" id="IPR011010">
    <property type="entry name" value="DNA_brk_join_enz"/>
</dbReference>
<accession>A0A2S0MAF7</accession>
<evidence type="ECO:0000259" key="4">
    <source>
        <dbReference type="PROSITE" id="PS51898"/>
    </source>
</evidence>
<comment type="similarity">
    <text evidence="1">Belongs to the 'phage' integrase family.</text>
</comment>
<proteinExistence type="inferred from homology"/>
<protein>
    <submittedName>
        <fullName evidence="5">Integrase</fullName>
    </submittedName>
</protein>
<dbReference type="AlphaFoldDB" id="A0A2S0MAF7"/>
<dbReference type="GO" id="GO:0006310">
    <property type="term" value="P:DNA recombination"/>
    <property type="evidence" value="ECO:0007669"/>
    <property type="project" value="UniProtKB-KW"/>
</dbReference>
<dbReference type="InterPro" id="IPR013762">
    <property type="entry name" value="Integrase-like_cat_sf"/>
</dbReference>
<dbReference type="PANTHER" id="PTHR30349:SF41">
    <property type="entry name" value="INTEGRASE_RECOMBINASE PROTEIN MJ0367-RELATED"/>
    <property type="match status" value="1"/>
</dbReference>
<dbReference type="InterPro" id="IPR002104">
    <property type="entry name" value="Integrase_catalytic"/>
</dbReference>
<dbReference type="Proteomes" id="UP000238358">
    <property type="component" value="Chromosome"/>
</dbReference>
<dbReference type="GO" id="GO:0015074">
    <property type="term" value="P:DNA integration"/>
    <property type="evidence" value="ECO:0007669"/>
    <property type="project" value="InterPro"/>
</dbReference>
<dbReference type="Gene3D" id="1.10.150.130">
    <property type="match status" value="1"/>
</dbReference>
<keyword evidence="3" id="KW-0233">DNA recombination</keyword>
<sequence>MPFRRIRYGHLQDVVDGIQAGYCTQKKCRGLMGQLYKYAIKYDIVTTDYARYVELKPHIRKYKKKPFTVRQRNKLWRAVDTMPAVQDVLILIYTGLRIGEYLRLTPQDVKWRSHYFIVRQSKTAAGRGRAVPIHKDIYPWFVQRKNQAYICQQEDGTPYTYDAFRRRFDKIMDAFGMSHTPHECRHTCASMLDSSGANDTAVKKILGHACRGVTKHDYTHKTIHELRKAIDSI</sequence>
<dbReference type="PROSITE" id="PS51898">
    <property type="entry name" value="TYR_RECOMBINASE"/>
    <property type="match status" value="1"/>
</dbReference>
<dbReference type="EMBL" id="CP027569">
    <property type="protein sequence ID" value="AVO28407.1"/>
    <property type="molecule type" value="Genomic_DNA"/>
</dbReference>
<dbReference type="InterPro" id="IPR010998">
    <property type="entry name" value="Integrase_recombinase_N"/>
</dbReference>
<name>A0A2S0MAF7_MEGEL</name>
<feature type="domain" description="Tyr recombinase" evidence="4">
    <location>
        <begin position="62"/>
        <end position="231"/>
    </location>
</feature>
<keyword evidence="2" id="KW-0238">DNA-binding</keyword>
<dbReference type="OrthoDB" id="9801717at2"/>
<evidence type="ECO:0000256" key="2">
    <source>
        <dbReference type="ARBA" id="ARBA00023125"/>
    </source>
</evidence>
<reference evidence="5 6" key="1">
    <citation type="journal article" date="2018" name="Genome Announc.">
        <title>Complete genomes of two Megasphaera elsdenii strains, NCIMB 702410 and ATCC 25940.</title>
        <authorList>
            <person name="Hatmaker E.A."/>
            <person name="O'Dell K."/>
            <person name="Riley L.A."/>
            <person name="Klingeman D.M."/>
            <person name="Guss A.M."/>
        </authorList>
    </citation>
    <scope>NUCLEOTIDE SEQUENCE [LARGE SCALE GENOMIC DNA]</scope>
    <source>
        <strain evidence="5 6">NCIMB702410</strain>
    </source>
</reference>
<dbReference type="Gene3D" id="1.10.443.10">
    <property type="entry name" value="Intergrase catalytic core"/>
    <property type="match status" value="1"/>
</dbReference>
<evidence type="ECO:0000256" key="3">
    <source>
        <dbReference type="ARBA" id="ARBA00023172"/>
    </source>
</evidence>
<dbReference type="InterPro" id="IPR050090">
    <property type="entry name" value="Tyrosine_recombinase_XerCD"/>
</dbReference>
<dbReference type="PANTHER" id="PTHR30349">
    <property type="entry name" value="PHAGE INTEGRASE-RELATED"/>
    <property type="match status" value="1"/>
</dbReference>
<evidence type="ECO:0000313" key="5">
    <source>
        <dbReference type="EMBL" id="AVO28407.1"/>
    </source>
</evidence>
<dbReference type="GO" id="GO:0003677">
    <property type="term" value="F:DNA binding"/>
    <property type="evidence" value="ECO:0007669"/>
    <property type="project" value="UniProtKB-KW"/>
</dbReference>
<dbReference type="Pfam" id="PF00589">
    <property type="entry name" value="Phage_integrase"/>
    <property type="match status" value="1"/>
</dbReference>
<dbReference type="SUPFAM" id="SSF56349">
    <property type="entry name" value="DNA breaking-rejoining enzymes"/>
    <property type="match status" value="1"/>
</dbReference>
<gene>
    <name evidence="5" type="ORF">C6Y28_10840</name>
</gene>
<evidence type="ECO:0000256" key="1">
    <source>
        <dbReference type="ARBA" id="ARBA00008857"/>
    </source>
</evidence>